<protein>
    <submittedName>
        <fullName evidence="1">Uncharacterized protein</fullName>
    </submittedName>
</protein>
<sequence>MKDMKKLNELIARVNKLIAEGRIERYKEALKFLRILEGDTDPEVNAEVIKLESLLLRKIEELEEFLKG</sequence>
<reference evidence="2" key="1">
    <citation type="journal article" date="2009" name="Proc. Natl. Acad. Sci. U.S.A.">
        <title>Biogeography of the Sulfolobus islandicus pan-genome.</title>
        <authorList>
            <person name="Reno M.L."/>
            <person name="Held N.L."/>
            <person name="Fields C.J."/>
            <person name="Burke P.V."/>
            <person name="Whitaker R.J."/>
        </authorList>
    </citation>
    <scope>NUCLEOTIDE SEQUENCE [LARGE SCALE GENOMIC DNA]</scope>
    <source>
        <strain evidence="2">L.D.8.5 / Lassen #2</strain>
    </source>
</reference>
<dbReference type="AlphaFoldDB" id="D2PDP9"/>
<dbReference type="EMBL" id="CP001731">
    <property type="protein sequence ID" value="ADB87819.1"/>
    <property type="molecule type" value="Genomic_DNA"/>
</dbReference>
<dbReference type="KEGG" id="sii:LD85_2169"/>
<proteinExistence type="predicted"/>
<dbReference type="HOGENOM" id="CLU_2784280_0_0_2"/>
<accession>D2PDP9</accession>
<dbReference type="Proteomes" id="UP000001404">
    <property type="component" value="Chromosome"/>
</dbReference>
<name>D2PDP9_SACI9</name>
<evidence type="ECO:0000313" key="1">
    <source>
        <dbReference type="EMBL" id="ADB87819.1"/>
    </source>
</evidence>
<gene>
    <name evidence="1" type="ordered locus">LD85_2169</name>
</gene>
<organism evidence="1 2">
    <name type="scientific">Saccharolobus islandicus (strain L.D.8.5 / Lassen #2)</name>
    <name type="common">Sulfolobus islandicus</name>
    <dbReference type="NCBI Taxonomy" id="425944"/>
    <lineage>
        <taxon>Archaea</taxon>
        <taxon>Thermoproteota</taxon>
        <taxon>Thermoprotei</taxon>
        <taxon>Sulfolobales</taxon>
        <taxon>Sulfolobaceae</taxon>
        <taxon>Saccharolobus</taxon>
    </lineage>
</organism>
<evidence type="ECO:0000313" key="2">
    <source>
        <dbReference type="Proteomes" id="UP000001404"/>
    </source>
</evidence>